<keyword evidence="2" id="KW-0812">Transmembrane</keyword>
<feature type="compositionally biased region" description="Polar residues" evidence="1">
    <location>
        <begin position="32"/>
        <end position="44"/>
    </location>
</feature>
<evidence type="ECO:0000313" key="3">
    <source>
        <dbReference type="EMBL" id="KAJ7721009.1"/>
    </source>
</evidence>
<name>A0AAD7HHZ9_9AGAR</name>
<reference evidence="3" key="1">
    <citation type="submission" date="2023-03" db="EMBL/GenBank/DDBJ databases">
        <title>Massive genome expansion in bonnet fungi (Mycena s.s.) driven by repeated elements and novel gene families across ecological guilds.</title>
        <authorList>
            <consortium name="Lawrence Berkeley National Laboratory"/>
            <person name="Harder C.B."/>
            <person name="Miyauchi S."/>
            <person name="Viragh M."/>
            <person name="Kuo A."/>
            <person name="Thoen E."/>
            <person name="Andreopoulos B."/>
            <person name="Lu D."/>
            <person name="Skrede I."/>
            <person name="Drula E."/>
            <person name="Henrissat B."/>
            <person name="Morin E."/>
            <person name="Kohler A."/>
            <person name="Barry K."/>
            <person name="LaButti K."/>
            <person name="Morin E."/>
            <person name="Salamov A."/>
            <person name="Lipzen A."/>
            <person name="Mereny Z."/>
            <person name="Hegedus B."/>
            <person name="Baldrian P."/>
            <person name="Stursova M."/>
            <person name="Weitz H."/>
            <person name="Taylor A."/>
            <person name="Grigoriev I.V."/>
            <person name="Nagy L.G."/>
            <person name="Martin F."/>
            <person name="Kauserud H."/>
        </authorList>
    </citation>
    <scope>NUCLEOTIDE SEQUENCE</scope>
    <source>
        <strain evidence="3">CBHHK182m</strain>
    </source>
</reference>
<sequence>MSQIKILHDDREILSQMWTTAPASIDSEHTTSTDGDSLALTPSFSSATRSSRATRNPPFSASNKSKLPAAAIAGAVFGSLVLSLGIMWAWLLYRARMRAQPSLIPTSYTRRNNLREPPLLTPFDLTTPTTRRVRIQVPLASTPPRDHHPAGLSVPRPNRNRGTT</sequence>
<organism evidence="3 4">
    <name type="scientific">Mycena metata</name>
    <dbReference type="NCBI Taxonomy" id="1033252"/>
    <lineage>
        <taxon>Eukaryota</taxon>
        <taxon>Fungi</taxon>
        <taxon>Dikarya</taxon>
        <taxon>Basidiomycota</taxon>
        <taxon>Agaricomycotina</taxon>
        <taxon>Agaricomycetes</taxon>
        <taxon>Agaricomycetidae</taxon>
        <taxon>Agaricales</taxon>
        <taxon>Marasmiineae</taxon>
        <taxon>Mycenaceae</taxon>
        <taxon>Mycena</taxon>
    </lineage>
</organism>
<dbReference type="Proteomes" id="UP001215598">
    <property type="component" value="Unassembled WGS sequence"/>
</dbReference>
<feature type="region of interest" description="Disordered" evidence="1">
    <location>
        <begin position="25"/>
        <end position="64"/>
    </location>
</feature>
<keyword evidence="2" id="KW-0472">Membrane</keyword>
<keyword evidence="2" id="KW-1133">Transmembrane helix</keyword>
<dbReference type="EMBL" id="JARKIB010000234">
    <property type="protein sequence ID" value="KAJ7721009.1"/>
    <property type="molecule type" value="Genomic_DNA"/>
</dbReference>
<dbReference type="AlphaFoldDB" id="A0AAD7HHZ9"/>
<feature type="compositionally biased region" description="Low complexity" evidence="1">
    <location>
        <begin position="45"/>
        <end position="55"/>
    </location>
</feature>
<proteinExistence type="predicted"/>
<comment type="caution">
    <text evidence="3">The sequence shown here is derived from an EMBL/GenBank/DDBJ whole genome shotgun (WGS) entry which is preliminary data.</text>
</comment>
<evidence type="ECO:0000256" key="1">
    <source>
        <dbReference type="SAM" id="MobiDB-lite"/>
    </source>
</evidence>
<evidence type="ECO:0000313" key="4">
    <source>
        <dbReference type="Proteomes" id="UP001215598"/>
    </source>
</evidence>
<keyword evidence="4" id="KW-1185">Reference proteome</keyword>
<evidence type="ECO:0000256" key="2">
    <source>
        <dbReference type="SAM" id="Phobius"/>
    </source>
</evidence>
<feature type="transmembrane region" description="Helical" evidence="2">
    <location>
        <begin position="69"/>
        <end position="93"/>
    </location>
</feature>
<accession>A0AAD7HHZ9</accession>
<evidence type="ECO:0008006" key="5">
    <source>
        <dbReference type="Google" id="ProtNLM"/>
    </source>
</evidence>
<gene>
    <name evidence="3" type="ORF">B0H16DRAFT_378962</name>
</gene>
<protein>
    <recommendedName>
        <fullName evidence="5">Transmembrane protein</fullName>
    </recommendedName>
</protein>
<feature type="region of interest" description="Disordered" evidence="1">
    <location>
        <begin position="138"/>
        <end position="164"/>
    </location>
</feature>